<dbReference type="AlphaFoldDB" id="A0ABD3FMF5"/>
<dbReference type="PANTHER" id="PTHR34409">
    <property type="entry name" value="SET DOMAIN-CONTAINING PROTEIN"/>
    <property type="match status" value="1"/>
</dbReference>
<protein>
    <recommendedName>
        <fullName evidence="4">Myb-like domain-containing protein</fullName>
    </recommendedName>
</protein>
<feature type="region of interest" description="Disordered" evidence="1">
    <location>
        <begin position="223"/>
        <end position="275"/>
    </location>
</feature>
<dbReference type="Proteomes" id="UP001632037">
    <property type="component" value="Unassembled WGS sequence"/>
</dbReference>
<feature type="compositionally biased region" description="Polar residues" evidence="1">
    <location>
        <begin position="369"/>
        <end position="386"/>
    </location>
</feature>
<evidence type="ECO:0000313" key="3">
    <source>
        <dbReference type="Proteomes" id="UP001632037"/>
    </source>
</evidence>
<dbReference type="PANTHER" id="PTHR34409:SF1">
    <property type="entry name" value="MYB-LIKE DOMAIN-CONTAINING PROTEIN"/>
    <property type="match status" value="1"/>
</dbReference>
<feature type="compositionally biased region" description="Polar residues" evidence="1">
    <location>
        <begin position="238"/>
        <end position="254"/>
    </location>
</feature>
<feature type="compositionally biased region" description="Basic and acidic residues" evidence="1">
    <location>
        <begin position="436"/>
        <end position="453"/>
    </location>
</feature>
<evidence type="ECO:0000256" key="1">
    <source>
        <dbReference type="SAM" id="MobiDB-lite"/>
    </source>
</evidence>
<name>A0ABD3FMF5_9STRA</name>
<comment type="caution">
    <text evidence="2">The sequence shown here is derived from an EMBL/GenBank/DDBJ whole genome shotgun (WGS) entry which is preliminary data.</text>
</comment>
<proteinExistence type="predicted"/>
<organism evidence="2 3">
    <name type="scientific">Phytophthora oleae</name>
    <dbReference type="NCBI Taxonomy" id="2107226"/>
    <lineage>
        <taxon>Eukaryota</taxon>
        <taxon>Sar</taxon>
        <taxon>Stramenopiles</taxon>
        <taxon>Oomycota</taxon>
        <taxon>Peronosporomycetes</taxon>
        <taxon>Peronosporales</taxon>
        <taxon>Peronosporaceae</taxon>
        <taxon>Phytophthora</taxon>
    </lineage>
</organism>
<gene>
    <name evidence="2" type="ORF">V7S43_006950</name>
</gene>
<accession>A0ABD3FMF5</accession>
<reference evidence="2 3" key="1">
    <citation type="submission" date="2024-09" db="EMBL/GenBank/DDBJ databases">
        <title>Genome sequencing and assembly of Phytophthora oleae, isolate VK10A, causative agent of rot of olive drupes.</title>
        <authorList>
            <person name="Conti Taguali S."/>
            <person name="Riolo M."/>
            <person name="La Spada F."/>
            <person name="Cacciola S.O."/>
            <person name="Dionisio G."/>
        </authorList>
    </citation>
    <scope>NUCLEOTIDE SEQUENCE [LARGE SCALE GENOMIC DNA]</scope>
    <source>
        <strain evidence="2 3">VK10A</strain>
    </source>
</reference>
<sequence length="537" mass="61071">MSASEQHNPRRGGRVRGAEGYHREDVLALLKCVRDVVPVAPEDWDLVRDEYRQTHAIPNTRAQRDSSSLKVKFKQLARSYKPDVEGRLELQEASDIMDLIASKMADGKGLQRRGGRARGAEGFSAADSQTILKIVRRFLPVGRSDWEQVAEEYCREYAAPNDRITRDGTSLKNKFRNWLKDDTGTMPRSEVIEAAAIHAEINAKTGEIAKTVASLEHERIAEDVDERRGNEPEAAVLPTTTEEANEYDQSATSSENEDKAPVMERRRGGRVVGSEGYTKSDTRALLESVRQVLPWGPTGWEHVLQLYRMNYAIPNNRAQRFPSGIKVKFRQLVNWKQDNKPVPEEVLEARSIQTEIDLHGNQGKRPRSESGSNVSTPHTPEVSTSKTCDEQPVALPRIETRNKENMERQNVVGDAAAWPVNSQSLGVEHGVKRRKQEGVADQRSPDSESMRKEIASRELELLRQREQREAEQAEWEKERVLREKQRMDMEAWTLVCDRLRALYREKAGETAIEIINEIEEEIAVLKKKQQRLASLLD</sequence>
<evidence type="ECO:0008006" key="4">
    <source>
        <dbReference type="Google" id="ProtNLM"/>
    </source>
</evidence>
<evidence type="ECO:0000313" key="2">
    <source>
        <dbReference type="EMBL" id="KAL3668085.1"/>
    </source>
</evidence>
<feature type="compositionally biased region" description="Basic and acidic residues" evidence="1">
    <location>
        <begin position="256"/>
        <end position="266"/>
    </location>
</feature>
<keyword evidence="3" id="KW-1185">Reference proteome</keyword>
<feature type="region of interest" description="Disordered" evidence="1">
    <location>
        <begin position="355"/>
        <end position="394"/>
    </location>
</feature>
<dbReference type="EMBL" id="JBIMZQ010000012">
    <property type="protein sequence ID" value="KAL3668085.1"/>
    <property type="molecule type" value="Genomic_DNA"/>
</dbReference>
<feature type="region of interest" description="Disordered" evidence="1">
    <location>
        <begin position="423"/>
        <end position="453"/>
    </location>
</feature>